<proteinExistence type="predicted"/>
<name>A0ABW2PU36_9BACL</name>
<keyword evidence="3" id="KW-1003">Cell membrane</keyword>
<evidence type="ECO:0000256" key="3">
    <source>
        <dbReference type="ARBA" id="ARBA00022475"/>
    </source>
</evidence>
<dbReference type="InterPro" id="IPR036259">
    <property type="entry name" value="MFS_trans_sf"/>
</dbReference>
<evidence type="ECO:0000313" key="9">
    <source>
        <dbReference type="EMBL" id="MFC7392921.1"/>
    </source>
</evidence>
<feature type="transmembrane region" description="Helical" evidence="7">
    <location>
        <begin position="90"/>
        <end position="107"/>
    </location>
</feature>
<evidence type="ECO:0000256" key="5">
    <source>
        <dbReference type="ARBA" id="ARBA00022989"/>
    </source>
</evidence>
<dbReference type="RefSeq" id="WP_380965328.1">
    <property type="nucleotide sequence ID" value="NZ_JBHTCO010000005.1"/>
</dbReference>
<feature type="transmembrane region" description="Helical" evidence="7">
    <location>
        <begin position="21"/>
        <end position="43"/>
    </location>
</feature>
<dbReference type="PANTHER" id="PTHR43124">
    <property type="entry name" value="PURINE EFFLUX PUMP PBUE"/>
    <property type="match status" value="1"/>
</dbReference>
<feature type="transmembrane region" description="Helical" evidence="7">
    <location>
        <begin position="309"/>
        <end position="329"/>
    </location>
</feature>
<evidence type="ECO:0000259" key="8">
    <source>
        <dbReference type="PROSITE" id="PS50850"/>
    </source>
</evidence>
<feature type="domain" description="Major facilitator superfamily (MFS) profile" evidence="8">
    <location>
        <begin position="24"/>
        <end position="398"/>
    </location>
</feature>
<comment type="subcellular location">
    <subcellularLocation>
        <location evidence="1">Cell membrane</location>
        <topology evidence="1">Multi-pass membrane protein</topology>
    </subcellularLocation>
</comment>
<feature type="transmembrane region" description="Helical" evidence="7">
    <location>
        <begin position="178"/>
        <end position="198"/>
    </location>
</feature>
<dbReference type="PANTHER" id="PTHR43124:SF8">
    <property type="entry name" value="INNER MEMBRANE TRANSPORT PROTEIN YDHP"/>
    <property type="match status" value="1"/>
</dbReference>
<dbReference type="SUPFAM" id="SSF103473">
    <property type="entry name" value="MFS general substrate transporter"/>
    <property type="match status" value="1"/>
</dbReference>
<feature type="transmembrane region" description="Helical" evidence="7">
    <location>
        <begin position="350"/>
        <end position="369"/>
    </location>
</feature>
<dbReference type="InterPro" id="IPR011701">
    <property type="entry name" value="MFS"/>
</dbReference>
<feature type="transmembrane region" description="Helical" evidence="7">
    <location>
        <begin position="113"/>
        <end position="136"/>
    </location>
</feature>
<feature type="transmembrane region" description="Helical" evidence="7">
    <location>
        <begin position="287"/>
        <end position="303"/>
    </location>
</feature>
<feature type="transmembrane region" description="Helical" evidence="7">
    <location>
        <begin position="255"/>
        <end position="275"/>
    </location>
</feature>
<feature type="transmembrane region" description="Helical" evidence="7">
    <location>
        <begin position="148"/>
        <end position="166"/>
    </location>
</feature>
<keyword evidence="4 7" id="KW-0812">Transmembrane</keyword>
<evidence type="ECO:0000256" key="4">
    <source>
        <dbReference type="ARBA" id="ARBA00022692"/>
    </source>
</evidence>
<dbReference type="EMBL" id="JBHTCO010000005">
    <property type="protein sequence ID" value="MFC7392921.1"/>
    <property type="molecule type" value="Genomic_DNA"/>
</dbReference>
<keyword evidence="5 7" id="KW-1133">Transmembrane helix</keyword>
<dbReference type="Pfam" id="PF07690">
    <property type="entry name" value="MFS_1"/>
    <property type="match status" value="1"/>
</dbReference>
<evidence type="ECO:0000256" key="6">
    <source>
        <dbReference type="ARBA" id="ARBA00023136"/>
    </source>
</evidence>
<evidence type="ECO:0000256" key="2">
    <source>
        <dbReference type="ARBA" id="ARBA00022448"/>
    </source>
</evidence>
<organism evidence="9 10">
    <name type="scientific">Scopulibacillus cellulosilyticus</name>
    <dbReference type="NCBI Taxonomy" id="2665665"/>
    <lineage>
        <taxon>Bacteria</taxon>
        <taxon>Bacillati</taxon>
        <taxon>Bacillota</taxon>
        <taxon>Bacilli</taxon>
        <taxon>Bacillales</taxon>
        <taxon>Sporolactobacillaceae</taxon>
        <taxon>Scopulibacillus</taxon>
    </lineage>
</organism>
<feature type="transmembrane region" description="Helical" evidence="7">
    <location>
        <begin position="375"/>
        <end position="396"/>
    </location>
</feature>
<keyword evidence="6 7" id="KW-0472">Membrane</keyword>
<comment type="caution">
    <text evidence="9">The sequence shown here is derived from an EMBL/GenBank/DDBJ whole genome shotgun (WGS) entry which is preliminary data.</text>
</comment>
<protein>
    <submittedName>
        <fullName evidence="9">MFS transporter</fullName>
    </submittedName>
</protein>
<dbReference type="CDD" id="cd17324">
    <property type="entry name" value="MFS_NepI_like"/>
    <property type="match status" value="1"/>
</dbReference>
<dbReference type="InterPro" id="IPR020846">
    <property type="entry name" value="MFS_dom"/>
</dbReference>
<feature type="transmembrane region" description="Helical" evidence="7">
    <location>
        <begin position="219"/>
        <end position="243"/>
    </location>
</feature>
<dbReference type="Proteomes" id="UP001596505">
    <property type="component" value="Unassembled WGS sequence"/>
</dbReference>
<dbReference type="PROSITE" id="PS50850">
    <property type="entry name" value="MFS"/>
    <property type="match status" value="1"/>
</dbReference>
<dbReference type="Gene3D" id="1.20.1250.20">
    <property type="entry name" value="MFS general substrate transporter like domains"/>
    <property type="match status" value="1"/>
</dbReference>
<gene>
    <name evidence="9" type="ORF">ACFQRG_07965</name>
</gene>
<accession>A0ABW2PU36</accession>
<evidence type="ECO:0000256" key="1">
    <source>
        <dbReference type="ARBA" id="ARBA00004651"/>
    </source>
</evidence>
<sequence>MSTQTKQNNIAASPKKRTQGFPIALAALTIGAFAIGMTEFVIMGLLPNVAGDLHVSISKAGQLITGYALGVAVGGPVLTALTYRTPRKALLCILMAIFIVGNALAAVSTNYTFLMIARIVAAFAHGTFFGVGSIIASSLVRPEKRASAVAIMFTGLTLANILGVPFGTFIGQQFGWRVSFWIITFLGLIAFIGIMMLVPRVQTNNQQSLRKEINIFRHPQVSIALLMTIFGFGGVFTAFTYITPILERITGFAEHSVTIILVLFGVGVTIGNILGGKLADWRLMPSLIVNLTLLAIILAVFSITDGHKILAVATIFIWGIAAFGIVPSLQVRIMNVAKDAPTIASTSNQSAFNLGNAGGAFLGGFAVDHTGLHTVPWIASLVTIIGLIITVVSYVIDRRRAKVLKDK</sequence>
<dbReference type="InterPro" id="IPR050189">
    <property type="entry name" value="MFS_Efflux_Transporters"/>
</dbReference>
<feature type="transmembrane region" description="Helical" evidence="7">
    <location>
        <begin position="63"/>
        <end position="83"/>
    </location>
</feature>
<reference evidence="10" key="1">
    <citation type="journal article" date="2019" name="Int. J. Syst. Evol. Microbiol.">
        <title>The Global Catalogue of Microorganisms (GCM) 10K type strain sequencing project: providing services to taxonomists for standard genome sequencing and annotation.</title>
        <authorList>
            <consortium name="The Broad Institute Genomics Platform"/>
            <consortium name="The Broad Institute Genome Sequencing Center for Infectious Disease"/>
            <person name="Wu L."/>
            <person name="Ma J."/>
        </authorList>
    </citation>
    <scope>NUCLEOTIDE SEQUENCE [LARGE SCALE GENOMIC DNA]</scope>
    <source>
        <strain evidence="10">CGMCC 1.16305</strain>
    </source>
</reference>
<keyword evidence="2" id="KW-0813">Transport</keyword>
<evidence type="ECO:0000313" key="10">
    <source>
        <dbReference type="Proteomes" id="UP001596505"/>
    </source>
</evidence>
<keyword evidence="10" id="KW-1185">Reference proteome</keyword>
<evidence type="ECO:0000256" key="7">
    <source>
        <dbReference type="SAM" id="Phobius"/>
    </source>
</evidence>